<gene>
    <name evidence="2" type="ORF">JYU34_010483</name>
</gene>
<feature type="signal peptide" evidence="1">
    <location>
        <begin position="1"/>
        <end position="25"/>
    </location>
</feature>
<organism evidence="2 3">
    <name type="scientific">Plutella xylostella</name>
    <name type="common">Diamondback moth</name>
    <name type="synonym">Plutella maculipennis</name>
    <dbReference type="NCBI Taxonomy" id="51655"/>
    <lineage>
        <taxon>Eukaryota</taxon>
        <taxon>Metazoa</taxon>
        <taxon>Ecdysozoa</taxon>
        <taxon>Arthropoda</taxon>
        <taxon>Hexapoda</taxon>
        <taxon>Insecta</taxon>
        <taxon>Pterygota</taxon>
        <taxon>Neoptera</taxon>
        <taxon>Endopterygota</taxon>
        <taxon>Lepidoptera</taxon>
        <taxon>Glossata</taxon>
        <taxon>Ditrysia</taxon>
        <taxon>Yponomeutoidea</taxon>
        <taxon>Plutellidae</taxon>
        <taxon>Plutella</taxon>
    </lineage>
</organism>
<dbReference type="EMBL" id="JAHIBW010000014">
    <property type="protein sequence ID" value="KAG7305036.1"/>
    <property type="molecule type" value="Genomic_DNA"/>
</dbReference>
<feature type="chain" id="PRO_5046304701" evidence="1">
    <location>
        <begin position="26"/>
        <end position="72"/>
    </location>
</feature>
<evidence type="ECO:0000313" key="2">
    <source>
        <dbReference type="EMBL" id="KAG7305036.1"/>
    </source>
</evidence>
<evidence type="ECO:0000313" key="3">
    <source>
        <dbReference type="Proteomes" id="UP000823941"/>
    </source>
</evidence>
<dbReference type="PROSITE" id="PS51257">
    <property type="entry name" value="PROKAR_LIPOPROTEIN"/>
    <property type="match status" value="1"/>
</dbReference>
<accession>A0ABQ7QIH8</accession>
<dbReference type="Proteomes" id="UP000823941">
    <property type="component" value="Chromosome 14"/>
</dbReference>
<reference evidence="2 3" key="1">
    <citation type="submission" date="2021-06" db="EMBL/GenBank/DDBJ databases">
        <title>A haploid diamondback moth (Plutella xylostella L.) genome assembly resolves 31 chromosomes and identifies a diamide resistance mutation.</title>
        <authorList>
            <person name="Ward C.M."/>
            <person name="Perry K.D."/>
            <person name="Baker G."/>
            <person name="Powis K."/>
            <person name="Heckel D.G."/>
            <person name="Baxter S.W."/>
        </authorList>
    </citation>
    <scope>NUCLEOTIDE SEQUENCE [LARGE SCALE GENOMIC DNA]</scope>
    <source>
        <strain evidence="2 3">LV</strain>
        <tissue evidence="2">Single pupa</tissue>
    </source>
</reference>
<name>A0ABQ7QIH8_PLUXY</name>
<comment type="caution">
    <text evidence="2">The sequence shown here is derived from an EMBL/GenBank/DDBJ whole genome shotgun (WGS) entry which is preliminary data.</text>
</comment>
<evidence type="ECO:0000256" key="1">
    <source>
        <dbReference type="SAM" id="SignalP"/>
    </source>
</evidence>
<protein>
    <submittedName>
        <fullName evidence="2">Uncharacterized protein</fullName>
    </submittedName>
</protein>
<proteinExistence type="predicted"/>
<keyword evidence="1" id="KW-0732">Signal</keyword>
<keyword evidence="3" id="KW-1185">Reference proteome</keyword>
<sequence length="72" mass="7972">MFVRFIFKISLVLVVVLTVTSLVGCQETEASPAATEEPKADEPVEEEEKKSCGIWCWIQKIALFVVSQLLSG</sequence>